<keyword evidence="2" id="KW-1185">Reference proteome</keyword>
<organism evidence="1 2">
    <name type="scientific">Catharanthus roseus</name>
    <name type="common">Madagascar periwinkle</name>
    <name type="synonym">Vinca rosea</name>
    <dbReference type="NCBI Taxonomy" id="4058"/>
    <lineage>
        <taxon>Eukaryota</taxon>
        <taxon>Viridiplantae</taxon>
        <taxon>Streptophyta</taxon>
        <taxon>Embryophyta</taxon>
        <taxon>Tracheophyta</taxon>
        <taxon>Spermatophyta</taxon>
        <taxon>Magnoliopsida</taxon>
        <taxon>eudicotyledons</taxon>
        <taxon>Gunneridae</taxon>
        <taxon>Pentapetalae</taxon>
        <taxon>asterids</taxon>
        <taxon>lamiids</taxon>
        <taxon>Gentianales</taxon>
        <taxon>Apocynaceae</taxon>
        <taxon>Rauvolfioideae</taxon>
        <taxon>Vinceae</taxon>
        <taxon>Catharanthinae</taxon>
        <taxon>Catharanthus</taxon>
    </lineage>
</organism>
<comment type="caution">
    <text evidence="1">The sequence shown here is derived from an EMBL/GenBank/DDBJ whole genome shotgun (WGS) entry which is preliminary data.</text>
</comment>
<protein>
    <submittedName>
        <fullName evidence="1">Uncharacterized protein</fullName>
    </submittedName>
</protein>
<gene>
    <name evidence="1" type="ORF">M9H77_25828</name>
</gene>
<sequence length="984" mass="107851">MMVRTYGRRQRSMTRSYTDSEFDGGVSDSPSQDSPQDVYNFTFSSQDSAHWAADPYNFINSSSQDNDELSILPPRVNGGLDRFDGDFWKSSKKVKIGNSEPFTLNSSQESDELAILPSDRKKEYKNSGYANGVYSLLKGSEPYCVNSSQESDELAIVSVKRGNENARVDGVFRKSKKVKENAVLHKKKKKNVKLSELGSGFVAFNPTKTLMETQEFGEMMEHVDEVNFAVDGLKKGQPVSVRRASLLSLLSVCGTVQQRRLLRAHGLAKTIIHAILGLNFDDSPSNLAAAALFYILTGDGQDDYLLDSPSCIRFLIKLVKPLTSDTSKAKASTLGSKLLAIRIDADGLRDSSKGSDSSTAAIRLKVQEVLVSCKDLKPRDGIDHLVERPELNPKWISLLTMEKACLSAISIEDNTGRIRKAGGNFKEKLRELGGLHAVFEVARNCHFTLERWLEKGQSFMSESKENVGLESLVVLLKCMKIMENATFLSKENQSHLLGMKGNFDTEHAPRTFTKLILSIIKLLSGLSLLPSSSGRAQEEKTCNNSSEMSQASDYKVFDSAVNENEIFIITSSAKSSTMEGASSLKSSSISRNDRWLTSSLPRSSKSNSETIGIDPSLKMRIDSSMSGSCSGTFGDTNNRTILSNRGSEKNFAISNNCKSSSGTNCGVVDDSQDPFAFDEDDFEPSKWDLLYGGHKVSQPQKRRAEIGDQKNSSQTLLLMGEEMDKENHLSSEASCSPLLDEEKSNLLADCLLASVKALMNLTNDNPVGCQQIAACGGLEILSSLVASHFPIFTSYLPSLGNSQESIMSSRSCVDVENKNDVHLTDQELDFLVAILGLLVNLVEKDDLNRSQLAAVCVSLPNLVDSDEGSRTNLIPLLCSIFLANQGAGEGAEEGLAMDAEDALLQGEKEAEKMIVEAYSALLLAFLSTESRSTRNAIAECLPDRNLAILVPVLERFVDFHLSLNMISDETHTTVLEVIESCRIR</sequence>
<dbReference type="EMBL" id="CM044706">
    <property type="protein sequence ID" value="KAI5657035.1"/>
    <property type="molecule type" value="Genomic_DNA"/>
</dbReference>
<accession>A0ACC0A9T9</accession>
<evidence type="ECO:0000313" key="1">
    <source>
        <dbReference type="EMBL" id="KAI5657035.1"/>
    </source>
</evidence>
<dbReference type="Proteomes" id="UP001060085">
    <property type="component" value="Linkage Group LG06"/>
</dbReference>
<proteinExistence type="predicted"/>
<name>A0ACC0A9T9_CATRO</name>
<reference evidence="2" key="1">
    <citation type="journal article" date="2023" name="Nat. Plants">
        <title>Single-cell RNA sequencing provides a high-resolution roadmap for understanding the multicellular compartmentation of specialized metabolism.</title>
        <authorList>
            <person name="Sun S."/>
            <person name="Shen X."/>
            <person name="Li Y."/>
            <person name="Li Y."/>
            <person name="Wang S."/>
            <person name="Li R."/>
            <person name="Zhang H."/>
            <person name="Shen G."/>
            <person name="Guo B."/>
            <person name="Wei J."/>
            <person name="Xu J."/>
            <person name="St-Pierre B."/>
            <person name="Chen S."/>
            <person name="Sun C."/>
        </authorList>
    </citation>
    <scope>NUCLEOTIDE SEQUENCE [LARGE SCALE GENOMIC DNA]</scope>
</reference>
<evidence type="ECO:0000313" key="2">
    <source>
        <dbReference type="Proteomes" id="UP001060085"/>
    </source>
</evidence>